<reference evidence="2 3" key="1">
    <citation type="submission" date="2023-07" db="EMBL/GenBank/DDBJ databases">
        <title>Sorghum-associated microbial communities from plants grown in Nebraska, USA.</title>
        <authorList>
            <person name="Schachtman D."/>
        </authorList>
    </citation>
    <scope>NUCLEOTIDE SEQUENCE [LARGE SCALE GENOMIC DNA]</scope>
    <source>
        <strain evidence="2 3">BE310</strain>
    </source>
</reference>
<dbReference type="Proteomes" id="UP001180536">
    <property type="component" value="Unassembled WGS sequence"/>
</dbReference>
<evidence type="ECO:0008006" key="4">
    <source>
        <dbReference type="Google" id="ProtNLM"/>
    </source>
</evidence>
<evidence type="ECO:0000313" key="2">
    <source>
        <dbReference type="EMBL" id="MDR7296345.1"/>
    </source>
</evidence>
<sequence length="94" mass="10395">MLYDLLEAQALTPEVALSQIRLDEAGPGADLRRAIVVPNTQLAYVARLAFGTSDHRVFYSDIAAAFRWLDEPDSPCSDDFVSPDAYERSAPRAH</sequence>
<protein>
    <recommendedName>
        <fullName evidence="4">STAS/SEC14 domain-containing protein</fullName>
    </recommendedName>
</protein>
<organism evidence="2 3">
    <name type="scientific">Pelomonas aquatica</name>
    <dbReference type="NCBI Taxonomy" id="431058"/>
    <lineage>
        <taxon>Bacteria</taxon>
        <taxon>Pseudomonadati</taxon>
        <taxon>Pseudomonadota</taxon>
        <taxon>Betaproteobacteria</taxon>
        <taxon>Burkholderiales</taxon>
        <taxon>Sphaerotilaceae</taxon>
        <taxon>Roseateles</taxon>
    </lineage>
</organism>
<gene>
    <name evidence="2" type="ORF">J2X16_001684</name>
</gene>
<feature type="region of interest" description="Disordered" evidence="1">
    <location>
        <begin position="72"/>
        <end position="94"/>
    </location>
</feature>
<dbReference type="EMBL" id="JAVDXQ010000002">
    <property type="protein sequence ID" value="MDR7296345.1"/>
    <property type="molecule type" value="Genomic_DNA"/>
</dbReference>
<evidence type="ECO:0000313" key="3">
    <source>
        <dbReference type="Proteomes" id="UP001180536"/>
    </source>
</evidence>
<feature type="compositionally biased region" description="Basic and acidic residues" evidence="1">
    <location>
        <begin position="85"/>
        <end position="94"/>
    </location>
</feature>
<proteinExistence type="predicted"/>
<comment type="caution">
    <text evidence="2">The sequence shown here is derived from an EMBL/GenBank/DDBJ whole genome shotgun (WGS) entry which is preliminary data.</text>
</comment>
<name>A0ABU1Z6U6_9BURK</name>
<evidence type="ECO:0000256" key="1">
    <source>
        <dbReference type="SAM" id="MobiDB-lite"/>
    </source>
</evidence>
<dbReference type="RefSeq" id="WP_310343642.1">
    <property type="nucleotide sequence ID" value="NZ_JAVDXQ010000002.1"/>
</dbReference>
<accession>A0ABU1Z6U6</accession>
<keyword evidence="3" id="KW-1185">Reference proteome</keyword>